<dbReference type="EMBL" id="AEKM01000006">
    <property type="protein sequence ID" value="EFQ55443.1"/>
    <property type="molecule type" value="Genomic_DNA"/>
</dbReference>
<feature type="compositionally biased region" description="Acidic residues" evidence="1">
    <location>
        <begin position="177"/>
        <end position="190"/>
    </location>
</feature>
<feature type="chain" id="PRO_5039067200" description="Lipoprotein" evidence="2">
    <location>
        <begin position="16"/>
        <end position="190"/>
    </location>
</feature>
<protein>
    <recommendedName>
        <fullName evidence="5">Lipoprotein</fullName>
    </recommendedName>
</protein>
<feature type="signal peptide" evidence="2">
    <location>
        <begin position="1"/>
        <end position="15"/>
    </location>
</feature>
<proteinExistence type="predicted"/>
<evidence type="ECO:0000313" key="3">
    <source>
        <dbReference type="EMBL" id="EFQ55443.1"/>
    </source>
</evidence>
<comment type="caution">
    <text evidence="3">The sequence shown here is derived from an EMBL/GenBank/DDBJ whole genome shotgun (WGS) entry which is preliminary data.</text>
</comment>
<gene>
    <name evidence="3" type="ORF">HMPREF9626_1362</name>
</gene>
<name>E3CCG4_STRPA</name>
<accession>E3CCG4</accession>
<evidence type="ECO:0000256" key="2">
    <source>
        <dbReference type="SAM" id="SignalP"/>
    </source>
</evidence>
<evidence type="ECO:0000313" key="4">
    <source>
        <dbReference type="Proteomes" id="UP000003812"/>
    </source>
</evidence>
<reference evidence="3 4" key="1">
    <citation type="submission" date="2010-10" db="EMBL/GenBank/DDBJ databases">
        <authorList>
            <person name="Durkin A.S."/>
            <person name="Madupu R."/>
            <person name="Torralba M."/>
            <person name="Gillis M."/>
            <person name="Methe B."/>
            <person name="Sutton G."/>
            <person name="Nelson K.E."/>
        </authorList>
    </citation>
    <scope>NUCLEOTIDE SEQUENCE [LARGE SCALE GENOMIC DNA]</scope>
    <source>
        <strain evidence="3 4">F0405</strain>
    </source>
</reference>
<keyword evidence="2" id="KW-0732">Signal</keyword>
<evidence type="ECO:0008006" key="5">
    <source>
        <dbReference type="Google" id="ProtNLM"/>
    </source>
</evidence>
<feature type="region of interest" description="Disordered" evidence="1">
    <location>
        <begin position="158"/>
        <end position="190"/>
    </location>
</feature>
<evidence type="ECO:0000256" key="1">
    <source>
        <dbReference type="SAM" id="MobiDB-lite"/>
    </source>
</evidence>
<feature type="compositionally biased region" description="Basic and acidic residues" evidence="1">
    <location>
        <begin position="158"/>
        <end position="172"/>
    </location>
</feature>
<feature type="region of interest" description="Disordered" evidence="1">
    <location>
        <begin position="20"/>
        <end position="55"/>
    </location>
</feature>
<dbReference type="AlphaFoldDB" id="E3CCG4"/>
<organism evidence="3 4">
    <name type="scientific">Streptococcus parasanguinis F0405</name>
    <dbReference type="NCBI Taxonomy" id="905067"/>
    <lineage>
        <taxon>Bacteria</taxon>
        <taxon>Bacillati</taxon>
        <taxon>Bacillota</taxon>
        <taxon>Bacilli</taxon>
        <taxon>Lactobacillales</taxon>
        <taxon>Streptococcaceae</taxon>
        <taxon>Streptococcus</taxon>
    </lineage>
</organism>
<sequence length="190" mass="20712">MILSTAALLTIVSLAACSNKQDTKKDTSNGQSTTKVTSKSAITSKSKDTSTDLEDTSTSILLTDDEISKAKTVGDFKKLFAKVMDQSVSHTEEASASVTASAKEQYDATISAWKEKLESQKEIFYEGLESIGLNGDVVPKEDREALIERLKDARDELESTRKELKDMQKELGKSPVADDDSDDSNSDSEE</sequence>
<dbReference type="Proteomes" id="UP000003812">
    <property type="component" value="Unassembled WGS sequence"/>
</dbReference>
<feature type="compositionally biased region" description="Low complexity" evidence="1">
    <location>
        <begin position="32"/>
        <end position="44"/>
    </location>
</feature>